<evidence type="ECO:0000313" key="1">
    <source>
        <dbReference type="EMBL" id="QJA91242.1"/>
    </source>
</evidence>
<dbReference type="EMBL" id="MT142972">
    <property type="protein sequence ID" value="QJA91242.1"/>
    <property type="molecule type" value="Genomic_DNA"/>
</dbReference>
<sequence length="151" mass="17494">MPIARSIGQAILKTLAPEGYSAVQMINILQGSGFTYRRQDMLSDIREYTGRVKYETQIRGLHANDVVPRGWMNEVEMNYPYKYKVWADVNYYDPATGQYITDVRSVYTDDLLKKEDYRGFIEGVETAQNYREGMDLTSVDIRGLDVNTRIR</sequence>
<name>A0A6M3LC89_9ZZZZ</name>
<proteinExistence type="predicted"/>
<dbReference type="AlphaFoldDB" id="A0A6M3LC89"/>
<accession>A0A6M3LC89</accession>
<protein>
    <submittedName>
        <fullName evidence="1">Uncharacterized protein</fullName>
    </submittedName>
</protein>
<organism evidence="1">
    <name type="scientific">viral metagenome</name>
    <dbReference type="NCBI Taxonomy" id="1070528"/>
    <lineage>
        <taxon>unclassified sequences</taxon>
        <taxon>metagenomes</taxon>
        <taxon>organismal metagenomes</taxon>
    </lineage>
</organism>
<reference evidence="1" key="1">
    <citation type="submission" date="2020-03" db="EMBL/GenBank/DDBJ databases">
        <title>The deep terrestrial virosphere.</title>
        <authorList>
            <person name="Holmfeldt K."/>
            <person name="Nilsson E."/>
            <person name="Simone D."/>
            <person name="Lopez-Fernandez M."/>
            <person name="Wu X."/>
            <person name="de Brujin I."/>
            <person name="Lundin D."/>
            <person name="Andersson A."/>
            <person name="Bertilsson S."/>
            <person name="Dopson M."/>
        </authorList>
    </citation>
    <scope>NUCLEOTIDE SEQUENCE</scope>
    <source>
        <strain evidence="1">MM415B03426</strain>
    </source>
</reference>
<gene>
    <name evidence="1" type="ORF">MM415B03426_0008</name>
</gene>